<evidence type="ECO:0000313" key="1">
    <source>
        <dbReference type="EMBL" id="MEK0085127.1"/>
    </source>
</evidence>
<keyword evidence="2" id="KW-1185">Reference proteome</keyword>
<sequence length="257" mass="29082">MRRLRERIGPDRYNGYGQLADWRSGLVPGIEPELLGDRVFDLRARLARPDSPAALTLNSFLPWLRHMERLRLAGIEGFRELHFDARCPTGVRGTPPHIELIASGSSGVVGASIRTFDYLARRQSKLSPAYAALAVPETLRPWIELMRAVAERAERFRYVDVPALAKLAVGMGRIFAGRPIRLLYIFLEPLDAANTSPFDEHRVELARLIAMVAESGVKLVACSFHELWQGWRRDEPFPGLREIVAELEQRYSVAMPR</sequence>
<reference evidence="1 2" key="1">
    <citation type="submission" date="2024-01" db="EMBL/GenBank/DDBJ databases">
        <title>Multi-omics insights into the function and evolution of sodium benzoate biodegradation pathways in Benzoatithermus flavus gen. nov., sp. nov. from hot spring.</title>
        <authorList>
            <person name="Hu C.-J."/>
            <person name="Li W.-J."/>
        </authorList>
    </citation>
    <scope>NUCLEOTIDE SEQUENCE [LARGE SCALE GENOMIC DNA]</scope>
    <source>
        <strain evidence="1 2">SYSU G07066</strain>
    </source>
</reference>
<name>A0ABU8XYV7_9PROT</name>
<gene>
    <name evidence="1" type="ORF">U1T56_18395</name>
</gene>
<proteinExistence type="predicted"/>
<evidence type="ECO:0000313" key="2">
    <source>
        <dbReference type="Proteomes" id="UP001375743"/>
    </source>
</evidence>
<dbReference type="RefSeq" id="WP_418160975.1">
    <property type="nucleotide sequence ID" value="NZ_JBBLZC010000022.1"/>
</dbReference>
<dbReference type="EMBL" id="JBBLZC010000022">
    <property type="protein sequence ID" value="MEK0085127.1"/>
    <property type="molecule type" value="Genomic_DNA"/>
</dbReference>
<protein>
    <submittedName>
        <fullName evidence="1">Uncharacterized protein</fullName>
    </submittedName>
</protein>
<dbReference type="Proteomes" id="UP001375743">
    <property type="component" value="Unassembled WGS sequence"/>
</dbReference>
<organism evidence="1 2">
    <name type="scientific">Benzoatithermus flavus</name>
    <dbReference type="NCBI Taxonomy" id="3108223"/>
    <lineage>
        <taxon>Bacteria</taxon>
        <taxon>Pseudomonadati</taxon>
        <taxon>Pseudomonadota</taxon>
        <taxon>Alphaproteobacteria</taxon>
        <taxon>Geminicoccales</taxon>
        <taxon>Geminicoccaceae</taxon>
        <taxon>Benzoatithermus</taxon>
    </lineage>
</organism>
<comment type="caution">
    <text evidence="1">The sequence shown here is derived from an EMBL/GenBank/DDBJ whole genome shotgun (WGS) entry which is preliminary data.</text>
</comment>
<accession>A0ABU8XYV7</accession>